<evidence type="ECO:0000313" key="1">
    <source>
        <dbReference type="EMBL" id="KAJ7329254.1"/>
    </source>
</evidence>
<comment type="caution">
    <text evidence="1">The sequence shown here is derived from an EMBL/GenBank/DDBJ whole genome shotgun (WGS) entry which is preliminary data.</text>
</comment>
<proteinExistence type="predicted"/>
<dbReference type="Proteomes" id="UP001142489">
    <property type="component" value="Unassembled WGS sequence"/>
</dbReference>
<evidence type="ECO:0000313" key="2">
    <source>
        <dbReference type="Proteomes" id="UP001142489"/>
    </source>
</evidence>
<gene>
    <name evidence="1" type="ORF">JRQ81_015428</name>
</gene>
<accession>A0A9Q1B256</accession>
<reference evidence="1" key="1">
    <citation type="journal article" date="2023" name="DNA Res.">
        <title>Chromosome-level genome assembly of Phrynocephalus forsythii using third-generation DNA sequencing and Hi-C analysis.</title>
        <authorList>
            <person name="Qi Y."/>
            <person name="Zhao W."/>
            <person name="Zhao Y."/>
            <person name="Niu C."/>
            <person name="Cao S."/>
            <person name="Zhang Y."/>
        </authorList>
    </citation>
    <scope>NUCLEOTIDE SEQUENCE</scope>
    <source>
        <tissue evidence="1">Muscle</tissue>
    </source>
</reference>
<dbReference type="AlphaFoldDB" id="A0A9Q1B256"/>
<name>A0A9Q1B256_9SAUR</name>
<protein>
    <submittedName>
        <fullName evidence="1">Uncharacterized protein</fullName>
    </submittedName>
</protein>
<keyword evidence="2" id="KW-1185">Reference proteome</keyword>
<organism evidence="1 2">
    <name type="scientific">Phrynocephalus forsythii</name>
    <dbReference type="NCBI Taxonomy" id="171643"/>
    <lineage>
        <taxon>Eukaryota</taxon>
        <taxon>Metazoa</taxon>
        <taxon>Chordata</taxon>
        <taxon>Craniata</taxon>
        <taxon>Vertebrata</taxon>
        <taxon>Euteleostomi</taxon>
        <taxon>Lepidosauria</taxon>
        <taxon>Squamata</taxon>
        <taxon>Bifurcata</taxon>
        <taxon>Unidentata</taxon>
        <taxon>Episquamata</taxon>
        <taxon>Toxicofera</taxon>
        <taxon>Iguania</taxon>
        <taxon>Acrodonta</taxon>
        <taxon>Agamidae</taxon>
        <taxon>Agaminae</taxon>
        <taxon>Phrynocephalus</taxon>
    </lineage>
</organism>
<dbReference type="EMBL" id="JAPFRF010000006">
    <property type="protein sequence ID" value="KAJ7329254.1"/>
    <property type="molecule type" value="Genomic_DNA"/>
</dbReference>
<dbReference type="OrthoDB" id="5405561at2759"/>
<sequence length="87" mass="9989">MRKKPVRPRGSHLVRFYARHPLAKVARLKVLPGRDCNTTTPGKDASGGTSSWFRRFFRARRAHHEMGWSRGGERERRLGLILAATLH</sequence>